<dbReference type="Pfam" id="PF08240">
    <property type="entry name" value="ADH_N"/>
    <property type="match status" value="1"/>
</dbReference>
<evidence type="ECO:0000259" key="1">
    <source>
        <dbReference type="SMART" id="SM00829"/>
    </source>
</evidence>
<proteinExistence type="predicted"/>
<dbReference type="SUPFAM" id="SSF51735">
    <property type="entry name" value="NAD(P)-binding Rossmann-fold domains"/>
    <property type="match status" value="1"/>
</dbReference>
<gene>
    <name evidence="2" type="ORF">H8B17_01490</name>
</gene>
<evidence type="ECO:0000313" key="2">
    <source>
        <dbReference type="EMBL" id="MBD1424239.1"/>
    </source>
</evidence>
<comment type="caution">
    <text evidence="2">The sequence shown here is derived from an EMBL/GenBank/DDBJ whole genome shotgun (WGS) entry which is preliminary data.</text>
</comment>
<reference evidence="2 3" key="1">
    <citation type="submission" date="2020-08" db="EMBL/GenBank/DDBJ databases">
        <title>Sphingobacterium sp. DN00404 isolated from aquaculture water.</title>
        <authorList>
            <person name="Zhang M."/>
        </authorList>
    </citation>
    <scope>NUCLEOTIDE SEQUENCE [LARGE SCALE GENOMIC DNA]</scope>
    <source>
        <strain evidence="2 3">KCTC 32294</strain>
    </source>
</reference>
<dbReference type="Gene3D" id="3.40.50.720">
    <property type="entry name" value="NAD(P)-binding Rossmann-like Domain"/>
    <property type="match status" value="1"/>
</dbReference>
<dbReference type="EMBL" id="JACNYK010000001">
    <property type="protein sequence ID" value="MBD1424239.1"/>
    <property type="molecule type" value="Genomic_DNA"/>
</dbReference>
<sequence>MKAAIYTYYGPPEVVKVTEIAKPVLKRNEIMVSVHASTVNRTDTGFRSAHYFVSRLFSGLLRPKNKVLGCEFAGVVEALGEDVTSFKIGDCVFGYDDSGFGCHAEYKVIAQTGAVALLPDGLTFEQSAPLTEGSHYALSNIRAAKVNTGDRVLVYGATGAIGSAAVQLLKHFGAYVVAVGGTAHIELVKSLGADEVIDYQTQDFTKTSRTFDFVFDAVGKSSFGQCRALLKPKGIYISTELGKRSENIFLAMITSLRRGKKVLFPIPTMQQGDILLLRDLVQRGTFRAVIDRTYPFDQIVEAHRYVESGQKVGNVVILLPTR</sequence>
<feature type="domain" description="Enoyl reductase (ER)" evidence="1">
    <location>
        <begin position="10"/>
        <end position="317"/>
    </location>
</feature>
<keyword evidence="3" id="KW-1185">Reference proteome</keyword>
<dbReference type="PANTHER" id="PTHR11695">
    <property type="entry name" value="ALCOHOL DEHYDROGENASE RELATED"/>
    <property type="match status" value="1"/>
</dbReference>
<dbReference type="PANTHER" id="PTHR11695:SF648">
    <property type="entry name" value="ZINC-BINDING OXIDOREDUCTASE"/>
    <property type="match status" value="1"/>
</dbReference>
<dbReference type="SUPFAM" id="SSF50129">
    <property type="entry name" value="GroES-like"/>
    <property type="match status" value="1"/>
</dbReference>
<dbReference type="CDD" id="cd08267">
    <property type="entry name" value="MDR1"/>
    <property type="match status" value="1"/>
</dbReference>
<dbReference type="InterPro" id="IPR050700">
    <property type="entry name" value="YIM1/Zinc_Alcohol_DH_Fams"/>
</dbReference>
<name>A0ABR7XYV9_9SPHI</name>
<dbReference type="InterPro" id="IPR011032">
    <property type="entry name" value="GroES-like_sf"/>
</dbReference>
<dbReference type="InterPro" id="IPR020843">
    <property type="entry name" value="ER"/>
</dbReference>
<protein>
    <submittedName>
        <fullName evidence="2">NAD(P)-dependent alcohol dehydrogenase</fullName>
    </submittedName>
</protein>
<dbReference type="InterPro" id="IPR013154">
    <property type="entry name" value="ADH-like_N"/>
</dbReference>
<dbReference type="InterPro" id="IPR036291">
    <property type="entry name" value="NAD(P)-bd_dom_sf"/>
</dbReference>
<dbReference type="SMART" id="SM00829">
    <property type="entry name" value="PKS_ER"/>
    <property type="match status" value="1"/>
</dbReference>
<evidence type="ECO:0000313" key="3">
    <source>
        <dbReference type="Proteomes" id="UP000606494"/>
    </source>
</evidence>
<dbReference type="Proteomes" id="UP000606494">
    <property type="component" value="Unassembled WGS sequence"/>
</dbReference>
<dbReference type="Pfam" id="PF13602">
    <property type="entry name" value="ADH_zinc_N_2"/>
    <property type="match status" value="1"/>
</dbReference>
<organism evidence="2 3">
    <name type="scientific">Sphingobacterium arenae</name>
    <dbReference type="NCBI Taxonomy" id="1280598"/>
    <lineage>
        <taxon>Bacteria</taxon>
        <taxon>Pseudomonadati</taxon>
        <taxon>Bacteroidota</taxon>
        <taxon>Sphingobacteriia</taxon>
        <taxon>Sphingobacteriales</taxon>
        <taxon>Sphingobacteriaceae</taxon>
        <taxon>Sphingobacterium</taxon>
    </lineage>
</organism>
<dbReference type="Gene3D" id="3.90.180.10">
    <property type="entry name" value="Medium-chain alcohol dehydrogenases, catalytic domain"/>
    <property type="match status" value="1"/>
</dbReference>
<accession>A0ABR7XYV9</accession>